<feature type="transmembrane region" description="Helical" evidence="1">
    <location>
        <begin position="29"/>
        <end position="48"/>
    </location>
</feature>
<feature type="transmembrane region" description="Helical" evidence="1">
    <location>
        <begin position="7"/>
        <end position="23"/>
    </location>
</feature>
<keyword evidence="1" id="KW-0812">Transmembrane</keyword>
<name>A0A2P6MDW6_ALKUR</name>
<protein>
    <submittedName>
        <fullName evidence="2">Uncharacterized protein</fullName>
    </submittedName>
</protein>
<keyword evidence="1" id="KW-0472">Membrane</keyword>
<organism evidence="2 3">
    <name type="scientific">Alkalicoccus urumqiensis</name>
    <name type="common">Bacillus urumqiensis</name>
    <dbReference type="NCBI Taxonomy" id="1548213"/>
    <lineage>
        <taxon>Bacteria</taxon>
        <taxon>Bacillati</taxon>
        <taxon>Bacillota</taxon>
        <taxon>Bacilli</taxon>
        <taxon>Bacillales</taxon>
        <taxon>Bacillaceae</taxon>
        <taxon>Alkalicoccus</taxon>
    </lineage>
</organism>
<dbReference type="AlphaFoldDB" id="A0A2P6MDW6"/>
<evidence type="ECO:0000256" key="1">
    <source>
        <dbReference type="SAM" id="Phobius"/>
    </source>
</evidence>
<dbReference type="EMBL" id="PVNS01000015">
    <property type="protein sequence ID" value="PRO64478.1"/>
    <property type="molecule type" value="Genomic_DNA"/>
</dbReference>
<evidence type="ECO:0000313" key="3">
    <source>
        <dbReference type="Proteomes" id="UP000243650"/>
    </source>
</evidence>
<accession>A0A2P6MDW6</accession>
<sequence>MFKESIRFPLIFFAASIIWQLIAKREVLWIDNIGIFFIIFLMFLLYNWSKKPYKWKKNSDE</sequence>
<proteinExistence type="predicted"/>
<dbReference type="Proteomes" id="UP000243650">
    <property type="component" value="Unassembled WGS sequence"/>
</dbReference>
<comment type="caution">
    <text evidence="2">The sequence shown here is derived from an EMBL/GenBank/DDBJ whole genome shotgun (WGS) entry which is preliminary data.</text>
</comment>
<gene>
    <name evidence="2" type="ORF">C6I21_14210</name>
</gene>
<evidence type="ECO:0000313" key="2">
    <source>
        <dbReference type="EMBL" id="PRO64478.1"/>
    </source>
</evidence>
<keyword evidence="1" id="KW-1133">Transmembrane helix</keyword>
<keyword evidence="3" id="KW-1185">Reference proteome</keyword>
<reference evidence="2 3" key="1">
    <citation type="submission" date="2018-03" db="EMBL/GenBank/DDBJ databases">
        <title>Bacillus urumqiensis sp. nov., a moderately haloalkaliphilic bacterium isolated from a salt lake.</title>
        <authorList>
            <person name="Zhao B."/>
            <person name="Liao Z."/>
        </authorList>
    </citation>
    <scope>NUCLEOTIDE SEQUENCE [LARGE SCALE GENOMIC DNA]</scope>
    <source>
        <strain evidence="2 3">BZ-SZ-XJ18</strain>
    </source>
</reference>